<sequence length="118" mass="13513">MSNPPTANKRYYELYRKSTVGEALTDTLEELLLSQYISKNLHDKVLHQFDKSMNEALSTIVKSKYSFKGDLHTYRFCDNVWTFIIDDAKFTVDSGEPITVDRVKLVACDANLSETAPR</sequence>
<accession>F4Q0L7</accession>
<evidence type="ECO:0000256" key="4">
    <source>
        <dbReference type="ARBA" id="ARBA00023163"/>
    </source>
</evidence>
<evidence type="ECO:0000256" key="2">
    <source>
        <dbReference type="ARBA" id="ARBA00007675"/>
    </source>
</evidence>
<dbReference type="Gene3D" id="1.10.287.190">
    <property type="entry name" value="Transcription factor IIA gamma subunit, alpha-helical domain"/>
    <property type="match status" value="1"/>
</dbReference>
<dbReference type="Proteomes" id="UP000007797">
    <property type="component" value="Unassembled WGS sequence"/>
</dbReference>
<keyword evidence="5 6" id="KW-0539">Nucleus</keyword>
<reference evidence="10" key="1">
    <citation type="journal article" date="2011" name="Genome Res.">
        <title>Phylogeny-wide analysis of social amoeba genomes highlights ancient origins for complex intercellular communication.</title>
        <authorList>
            <person name="Heidel A.J."/>
            <person name="Lawal H.M."/>
            <person name="Felder M."/>
            <person name="Schilde C."/>
            <person name="Helps N.R."/>
            <person name="Tunggal B."/>
            <person name="Rivero F."/>
            <person name="John U."/>
            <person name="Schleicher M."/>
            <person name="Eichinger L."/>
            <person name="Platzer M."/>
            <person name="Noegel A.A."/>
            <person name="Schaap P."/>
            <person name="Gloeckner G."/>
        </authorList>
    </citation>
    <scope>NUCLEOTIDE SEQUENCE [LARGE SCALE GENOMIC DNA]</scope>
    <source>
        <strain evidence="10">SH3</strain>
    </source>
</reference>
<evidence type="ECO:0000313" key="10">
    <source>
        <dbReference type="Proteomes" id="UP000007797"/>
    </source>
</evidence>
<evidence type="ECO:0000259" key="7">
    <source>
        <dbReference type="Pfam" id="PF02268"/>
    </source>
</evidence>
<dbReference type="PIRSF" id="PIRSF009415">
    <property type="entry name" value="Hum_TFIIA_gamma"/>
    <property type="match status" value="1"/>
</dbReference>
<gene>
    <name evidence="9" type="primary">gtf2a2</name>
    <name evidence="9" type="ORF">DFA_03862</name>
</gene>
<dbReference type="RefSeq" id="XP_004366272.1">
    <property type="nucleotide sequence ID" value="XM_004366215.1"/>
</dbReference>
<evidence type="ECO:0000256" key="1">
    <source>
        <dbReference type="ARBA" id="ARBA00004123"/>
    </source>
</evidence>
<dbReference type="InterPro" id="IPR015871">
    <property type="entry name" value="TFIIA_gsu_C"/>
</dbReference>
<keyword evidence="4 6" id="KW-0804">Transcription</keyword>
<dbReference type="InterPro" id="IPR009088">
    <property type="entry name" value="TFIIA_b-brl"/>
</dbReference>
<dbReference type="Pfam" id="PF02751">
    <property type="entry name" value="TFIIA_gamma_C"/>
    <property type="match status" value="1"/>
</dbReference>
<dbReference type="CDD" id="cd10014">
    <property type="entry name" value="TFIIA_gamma_C"/>
    <property type="match status" value="1"/>
</dbReference>
<evidence type="ECO:0000256" key="6">
    <source>
        <dbReference type="PIRNR" id="PIRNR009415"/>
    </source>
</evidence>
<dbReference type="EMBL" id="GL883018">
    <property type="protein sequence ID" value="EGG18368.1"/>
    <property type="molecule type" value="Genomic_DNA"/>
</dbReference>
<dbReference type="FunFam" id="2.30.18.10:FF:000001">
    <property type="entry name" value="Transcription initiation factor IIA subunit 2"/>
    <property type="match status" value="1"/>
</dbReference>
<organism evidence="9 10">
    <name type="scientific">Cavenderia fasciculata</name>
    <name type="common">Slime mold</name>
    <name type="synonym">Dictyostelium fasciculatum</name>
    <dbReference type="NCBI Taxonomy" id="261658"/>
    <lineage>
        <taxon>Eukaryota</taxon>
        <taxon>Amoebozoa</taxon>
        <taxon>Evosea</taxon>
        <taxon>Eumycetozoa</taxon>
        <taxon>Dictyostelia</taxon>
        <taxon>Acytosteliales</taxon>
        <taxon>Cavenderiaceae</taxon>
        <taxon>Cavenderia</taxon>
    </lineage>
</organism>
<evidence type="ECO:0000256" key="3">
    <source>
        <dbReference type="ARBA" id="ARBA00023015"/>
    </source>
</evidence>
<dbReference type="STRING" id="1054147.F4Q0L7"/>
<evidence type="ECO:0000313" key="9">
    <source>
        <dbReference type="EMBL" id="EGG18368.1"/>
    </source>
</evidence>
<comment type="similarity">
    <text evidence="2 6">Belongs to the TFIIA subunit 2 family.</text>
</comment>
<comment type="function">
    <text evidence="6">TFIIA is a component of the transcription machinery of RNA polymerase II and plays an important role in transcriptional activation.</text>
</comment>
<dbReference type="PANTHER" id="PTHR10966">
    <property type="entry name" value="TRANSCRIPTION INITIATION FACTOR IIA SUBUNIT 2"/>
    <property type="match status" value="1"/>
</dbReference>
<comment type="subcellular location">
    <subcellularLocation>
        <location evidence="1 6">Nucleus</location>
    </subcellularLocation>
</comment>
<keyword evidence="10" id="KW-1185">Reference proteome</keyword>
<dbReference type="FunFam" id="1.10.287.190:FF:000001">
    <property type="entry name" value="Transcription initiation factor IIA subunit 2"/>
    <property type="match status" value="1"/>
</dbReference>
<name>F4Q0L7_CACFS</name>
<dbReference type="OMA" id="QYYELYR"/>
<dbReference type="AlphaFoldDB" id="F4Q0L7"/>
<dbReference type="GO" id="GO:0006367">
    <property type="term" value="P:transcription initiation at RNA polymerase II promoter"/>
    <property type="evidence" value="ECO:0007669"/>
    <property type="project" value="InterPro"/>
</dbReference>
<dbReference type="GO" id="GO:0005672">
    <property type="term" value="C:transcription factor TFIIA complex"/>
    <property type="evidence" value="ECO:0007669"/>
    <property type="project" value="InterPro"/>
</dbReference>
<dbReference type="SUPFAM" id="SSF47396">
    <property type="entry name" value="Transcription factor IIA (TFIIA), alpha-helical domain"/>
    <property type="match status" value="1"/>
</dbReference>
<dbReference type="GeneID" id="14870775"/>
<dbReference type="KEGG" id="dfa:DFA_03862"/>
<dbReference type="InterPro" id="IPR009083">
    <property type="entry name" value="TFIIA_a-hlx"/>
</dbReference>
<dbReference type="OrthoDB" id="586585at2759"/>
<proteinExistence type="inferred from homology"/>
<keyword evidence="3 6" id="KW-0805">Transcription regulation</keyword>
<dbReference type="Gene3D" id="2.30.18.10">
    <property type="entry name" value="Transcription factor IIA (TFIIA), beta-barrel domain"/>
    <property type="match status" value="1"/>
</dbReference>
<protein>
    <recommendedName>
        <fullName evidence="6">Transcription initiation factor IIA subunit 2</fullName>
    </recommendedName>
</protein>
<feature type="domain" description="Transcription initiation factor IIA gamma subunit C-terminal" evidence="8">
    <location>
        <begin position="68"/>
        <end position="110"/>
    </location>
</feature>
<dbReference type="InterPro" id="IPR003194">
    <property type="entry name" value="TFIIA_gsu"/>
</dbReference>
<dbReference type="SUPFAM" id="SSF50784">
    <property type="entry name" value="Transcription factor IIA (TFIIA), beta-barrel domain"/>
    <property type="match status" value="1"/>
</dbReference>
<evidence type="ECO:0000256" key="5">
    <source>
        <dbReference type="ARBA" id="ARBA00023242"/>
    </source>
</evidence>
<feature type="domain" description="Transcription initiation factor IIA gamma subunit N-terminal" evidence="7">
    <location>
        <begin position="11"/>
        <end position="57"/>
    </location>
</feature>
<evidence type="ECO:0000259" key="8">
    <source>
        <dbReference type="Pfam" id="PF02751"/>
    </source>
</evidence>
<dbReference type="Pfam" id="PF02268">
    <property type="entry name" value="TFIIA_gamma_N"/>
    <property type="match status" value="1"/>
</dbReference>
<dbReference type="InterPro" id="IPR015872">
    <property type="entry name" value="TFIIA_gsu_N"/>
</dbReference>